<evidence type="ECO:0000256" key="6">
    <source>
        <dbReference type="ARBA" id="ARBA00022801"/>
    </source>
</evidence>
<dbReference type="InterPro" id="IPR050628">
    <property type="entry name" value="SNF2_RAD54_helicase_TF"/>
</dbReference>
<dbReference type="GO" id="GO:0004386">
    <property type="term" value="F:helicase activity"/>
    <property type="evidence" value="ECO:0007669"/>
    <property type="project" value="UniProtKB-KW"/>
</dbReference>
<dbReference type="Gene3D" id="3.40.50.10810">
    <property type="entry name" value="Tandem AAA-ATPase domain"/>
    <property type="match status" value="1"/>
</dbReference>
<dbReference type="SUPFAM" id="SSF57850">
    <property type="entry name" value="RING/U-box"/>
    <property type="match status" value="1"/>
</dbReference>
<feature type="domain" description="RING-type" evidence="13">
    <location>
        <begin position="668"/>
        <end position="707"/>
    </location>
</feature>
<dbReference type="EMBL" id="CM008047">
    <property type="protein sequence ID" value="PVH65335.1"/>
    <property type="molecule type" value="Genomic_DNA"/>
</dbReference>
<evidence type="ECO:0000256" key="8">
    <source>
        <dbReference type="ARBA" id="ARBA00022833"/>
    </source>
</evidence>
<keyword evidence="6" id="KW-0378">Hydrolase</keyword>
<dbReference type="InterPro" id="IPR049730">
    <property type="entry name" value="SNF2/RAD54-like_C"/>
</dbReference>
<dbReference type="GO" id="GO:0016818">
    <property type="term" value="F:hydrolase activity, acting on acid anhydrides, in phosphorus-containing anhydrides"/>
    <property type="evidence" value="ECO:0007669"/>
    <property type="project" value="InterPro"/>
</dbReference>
<feature type="compositionally biased region" description="Low complexity" evidence="12">
    <location>
        <begin position="94"/>
        <end position="107"/>
    </location>
</feature>
<evidence type="ECO:0000256" key="11">
    <source>
        <dbReference type="PROSITE-ProRule" id="PRU00175"/>
    </source>
</evidence>
<sequence>MAYLTTIGLVTRENKKGVFWGALTPLETSNPARLANGKKQKGSRENFPILSSPTSAPRSKAAATALHHSPRIPPPIQTPSPSPKSKPFSPFPPSRSSATTMAAASSSGGDGEPYLLGFIVTKIVGMRYYSARVAGRESVGLVREPLNIHDGNAIAVKNARHEQVGHLPAPVAKALAPLLDSHLLTAAHGIVPRSDSKINRNAYSLPCQVHLFAGPAAAAVVEAALEEAGLDLIHADHPEFALSQSAAVMERTKKAGRDVDKLFSLVGGKEGKARILPMEAPGDVVLSELFDHQKGALGWLVHREESEDLPPFWQETEDGRFENVLTNQMTVERPPPLKGGIFADDMGLGKTLTLLSLIGRTKARNVGVKKGGGAKRRKVEDAGEGPRPTLVVCPPSVFSSWVTQLEEHLEPGSLKVYMYHGERTRDKKELLKYDLVLTTYSILGTEFEQEDSPVKQIEWFRVILDEAHVIKNFTARQTKAVIALNAERRWVVTGTPIQNSSFDLYPLMAFLRFQPFSIKSYWQSLIQRPLENGNKTGLSRLQILLGAISLRRIKETDIGTKSMIELPPKTVLECYIDLSAEEREIYDQMELQGKNKMQEFGDRDSFLRNYSTVLYFILRLRQLCDDVSLCPLDVKSWLPSNSLEDVSKNPELLKKLASLVDDGDDFDCPICLSPPTKTVITSCTHIYCHTCIMKILKSSSSRCPICRHSLSKEDLFLAPEVNHSDEDGSGNPGSDKPLSSKVQALLKLLKTSQNEDPLSKSVVFSQFKQMLILLEAPLKNAGFNILRLDGSMSMKKRLQVIKQFAHGGPDTPTVLLASLKAAGAGVNLTAASTVYLFDPWWNPGVEEQAMDRVHRIGQKKEVKVVRLIVKGSIEERILSLQEKKKRLISSAFGKKKGGKDDKEMRVEELRMMLGLDKGRPVAGCRPSEACHVQ</sequence>
<dbReference type="Pfam" id="PF13639">
    <property type="entry name" value="zf-RING_2"/>
    <property type="match status" value="1"/>
</dbReference>
<dbReference type="SMART" id="SM00184">
    <property type="entry name" value="RING"/>
    <property type="match status" value="1"/>
</dbReference>
<reference evidence="16" key="1">
    <citation type="submission" date="2018-04" db="EMBL/GenBank/DDBJ databases">
        <title>WGS assembly of Panicum hallii.</title>
        <authorList>
            <person name="Lovell J."/>
            <person name="Jenkins J."/>
            <person name="Lowry D."/>
            <person name="Mamidi S."/>
            <person name="Sreedasyam A."/>
            <person name="Weng X."/>
            <person name="Barry K."/>
            <person name="Bonette J."/>
            <person name="Campitelli B."/>
            <person name="Daum C."/>
            <person name="Gordon S."/>
            <person name="Gould B."/>
            <person name="Lipzen A."/>
            <person name="Macqueen A."/>
            <person name="Palacio-Mejia J."/>
            <person name="Plott C."/>
            <person name="Shakirov E."/>
            <person name="Shu S."/>
            <person name="Yoshinaga Y."/>
            <person name="Zane M."/>
            <person name="Rokhsar D."/>
            <person name="Grimwood J."/>
            <person name="Schmutz J."/>
            <person name="Juenger T."/>
        </authorList>
    </citation>
    <scope>NUCLEOTIDE SEQUENCE [LARGE SCALE GENOMIC DNA]</scope>
    <source>
        <strain evidence="16">FIL2</strain>
    </source>
</reference>
<evidence type="ECO:0000256" key="5">
    <source>
        <dbReference type="ARBA" id="ARBA00022771"/>
    </source>
</evidence>
<dbReference type="InterPro" id="IPR038718">
    <property type="entry name" value="SNF2-like_sf"/>
</dbReference>
<evidence type="ECO:0000259" key="13">
    <source>
        <dbReference type="PROSITE" id="PS50089"/>
    </source>
</evidence>
<dbReference type="Pfam" id="PF00271">
    <property type="entry name" value="Helicase_C"/>
    <property type="match status" value="1"/>
</dbReference>
<evidence type="ECO:0000259" key="15">
    <source>
        <dbReference type="PROSITE" id="PS51194"/>
    </source>
</evidence>
<name>A0A2T8KT42_9POAL</name>
<feature type="domain" description="Helicase ATP-binding" evidence="14">
    <location>
        <begin position="331"/>
        <end position="514"/>
    </location>
</feature>
<dbReference type="Gene3D" id="3.30.40.10">
    <property type="entry name" value="Zinc/RING finger domain, C3HC4 (zinc finger)"/>
    <property type="match status" value="1"/>
</dbReference>
<accession>A0A2T8KT42</accession>
<evidence type="ECO:0000256" key="9">
    <source>
        <dbReference type="ARBA" id="ARBA00022840"/>
    </source>
</evidence>
<dbReference type="PROSITE" id="PS50089">
    <property type="entry name" value="ZF_RING_2"/>
    <property type="match status" value="1"/>
</dbReference>
<keyword evidence="9" id="KW-0067">ATP-binding</keyword>
<dbReference type="PANTHER" id="PTHR45626:SF17">
    <property type="entry name" value="HELICASE-LIKE TRANSCRIPTION FACTOR"/>
    <property type="match status" value="1"/>
</dbReference>
<keyword evidence="4" id="KW-0547">Nucleotide-binding</keyword>
<evidence type="ECO:0000256" key="1">
    <source>
        <dbReference type="ARBA" id="ARBA00004123"/>
    </source>
</evidence>
<evidence type="ECO:0000259" key="14">
    <source>
        <dbReference type="PROSITE" id="PS51192"/>
    </source>
</evidence>
<feature type="compositionally biased region" description="Pro residues" evidence="12">
    <location>
        <begin position="71"/>
        <end position="93"/>
    </location>
</feature>
<dbReference type="Gramene" id="PVH65335">
    <property type="protein sequence ID" value="PVH65335"/>
    <property type="gene ID" value="PAHAL_2G465900"/>
</dbReference>
<feature type="region of interest" description="Disordered" evidence="12">
    <location>
        <begin position="29"/>
        <end position="108"/>
    </location>
</feature>
<evidence type="ECO:0000256" key="10">
    <source>
        <dbReference type="ARBA" id="ARBA00023242"/>
    </source>
</evidence>
<protein>
    <recommendedName>
        <fullName evidence="17">SWI/SNF-related matrix-associated actin-dependent regulator of chromatin subfamily A member 3-like 1</fullName>
    </recommendedName>
</protein>
<dbReference type="Gene3D" id="3.40.50.300">
    <property type="entry name" value="P-loop containing nucleotide triphosphate hydrolases"/>
    <property type="match status" value="1"/>
</dbReference>
<dbReference type="Gene3D" id="3.30.70.2330">
    <property type="match status" value="1"/>
</dbReference>
<dbReference type="PANTHER" id="PTHR45626">
    <property type="entry name" value="TRANSCRIPTION TERMINATION FACTOR 2-RELATED"/>
    <property type="match status" value="1"/>
</dbReference>
<dbReference type="Pfam" id="PF00176">
    <property type="entry name" value="SNF2-rel_dom"/>
    <property type="match status" value="1"/>
</dbReference>
<feature type="domain" description="Helicase C-terminal" evidence="15">
    <location>
        <begin position="741"/>
        <end position="910"/>
    </location>
</feature>
<dbReference type="Pfam" id="PF08797">
    <property type="entry name" value="HIRAN"/>
    <property type="match status" value="1"/>
</dbReference>
<keyword evidence="10" id="KW-0539">Nucleus</keyword>
<dbReference type="SMART" id="SM00487">
    <property type="entry name" value="DEXDc"/>
    <property type="match status" value="1"/>
</dbReference>
<dbReference type="AlphaFoldDB" id="A0A2T8KT42"/>
<keyword evidence="8" id="KW-0862">Zinc</keyword>
<gene>
    <name evidence="16" type="ORF">PAHAL_2G465900</name>
</gene>
<dbReference type="InterPro" id="IPR013083">
    <property type="entry name" value="Znf_RING/FYVE/PHD"/>
</dbReference>
<evidence type="ECO:0000313" key="16">
    <source>
        <dbReference type="EMBL" id="PVH65335.1"/>
    </source>
</evidence>
<dbReference type="PROSITE" id="PS00518">
    <property type="entry name" value="ZF_RING_1"/>
    <property type="match status" value="1"/>
</dbReference>
<dbReference type="InterPro" id="IPR001841">
    <property type="entry name" value="Znf_RING"/>
</dbReference>
<dbReference type="GO" id="GO:0005634">
    <property type="term" value="C:nucleus"/>
    <property type="evidence" value="ECO:0007669"/>
    <property type="project" value="UniProtKB-SubCell"/>
</dbReference>
<dbReference type="SMART" id="SM00490">
    <property type="entry name" value="HELICc"/>
    <property type="match status" value="1"/>
</dbReference>
<evidence type="ECO:0000256" key="3">
    <source>
        <dbReference type="ARBA" id="ARBA00022723"/>
    </source>
</evidence>
<comment type="similarity">
    <text evidence="2">Belongs to the SNF2/RAD54 helicase family. RAD16 subfamily.</text>
</comment>
<dbReference type="GO" id="GO:0003676">
    <property type="term" value="F:nucleic acid binding"/>
    <property type="evidence" value="ECO:0007669"/>
    <property type="project" value="InterPro"/>
</dbReference>
<dbReference type="InterPro" id="IPR017907">
    <property type="entry name" value="Znf_RING_CS"/>
</dbReference>
<dbReference type="InterPro" id="IPR014001">
    <property type="entry name" value="Helicase_ATP-bd"/>
</dbReference>
<evidence type="ECO:0000256" key="12">
    <source>
        <dbReference type="SAM" id="MobiDB-lite"/>
    </source>
</evidence>
<dbReference type="PROSITE" id="PS51192">
    <property type="entry name" value="HELICASE_ATP_BIND_1"/>
    <property type="match status" value="1"/>
</dbReference>
<dbReference type="SMART" id="SM00910">
    <property type="entry name" value="HIRAN"/>
    <property type="match status" value="1"/>
</dbReference>
<proteinExistence type="inferred from homology"/>
<dbReference type="CDD" id="cd18793">
    <property type="entry name" value="SF2_C_SNF"/>
    <property type="match status" value="1"/>
</dbReference>
<dbReference type="GO" id="GO:0008270">
    <property type="term" value="F:zinc ion binding"/>
    <property type="evidence" value="ECO:0007669"/>
    <property type="project" value="UniProtKB-KW"/>
</dbReference>
<evidence type="ECO:0008006" key="17">
    <source>
        <dbReference type="Google" id="ProtNLM"/>
    </source>
</evidence>
<evidence type="ECO:0000256" key="2">
    <source>
        <dbReference type="ARBA" id="ARBA00008438"/>
    </source>
</evidence>
<dbReference type="InterPro" id="IPR014905">
    <property type="entry name" value="HIRAN"/>
</dbReference>
<evidence type="ECO:0000256" key="7">
    <source>
        <dbReference type="ARBA" id="ARBA00022806"/>
    </source>
</evidence>
<evidence type="ECO:0000256" key="4">
    <source>
        <dbReference type="ARBA" id="ARBA00022741"/>
    </source>
</evidence>
<dbReference type="InterPro" id="IPR001650">
    <property type="entry name" value="Helicase_C-like"/>
</dbReference>
<dbReference type="GO" id="GO:0005524">
    <property type="term" value="F:ATP binding"/>
    <property type="evidence" value="ECO:0007669"/>
    <property type="project" value="UniProtKB-KW"/>
</dbReference>
<keyword evidence="5 11" id="KW-0863">Zinc-finger</keyword>
<dbReference type="InterPro" id="IPR027417">
    <property type="entry name" value="P-loop_NTPase"/>
</dbReference>
<dbReference type="GO" id="GO:0006281">
    <property type="term" value="P:DNA repair"/>
    <property type="evidence" value="ECO:0007669"/>
    <property type="project" value="TreeGrafter"/>
</dbReference>
<comment type="subcellular location">
    <subcellularLocation>
        <location evidence="1">Nucleus</location>
    </subcellularLocation>
</comment>
<keyword evidence="7" id="KW-0347">Helicase</keyword>
<dbReference type="Proteomes" id="UP000243499">
    <property type="component" value="Chromosome 2"/>
</dbReference>
<dbReference type="PROSITE" id="PS51194">
    <property type="entry name" value="HELICASE_CTER"/>
    <property type="match status" value="1"/>
</dbReference>
<dbReference type="GO" id="GO:0008094">
    <property type="term" value="F:ATP-dependent activity, acting on DNA"/>
    <property type="evidence" value="ECO:0007669"/>
    <property type="project" value="TreeGrafter"/>
</dbReference>
<organism evidence="16">
    <name type="scientific">Panicum hallii</name>
    <dbReference type="NCBI Taxonomy" id="206008"/>
    <lineage>
        <taxon>Eukaryota</taxon>
        <taxon>Viridiplantae</taxon>
        <taxon>Streptophyta</taxon>
        <taxon>Embryophyta</taxon>
        <taxon>Tracheophyta</taxon>
        <taxon>Spermatophyta</taxon>
        <taxon>Magnoliopsida</taxon>
        <taxon>Liliopsida</taxon>
        <taxon>Poales</taxon>
        <taxon>Poaceae</taxon>
        <taxon>PACMAD clade</taxon>
        <taxon>Panicoideae</taxon>
        <taxon>Panicodae</taxon>
        <taxon>Paniceae</taxon>
        <taxon>Panicinae</taxon>
        <taxon>Panicum</taxon>
        <taxon>Panicum sect. Panicum</taxon>
    </lineage>
</organism>
<dbReference type="SUPFAM" id="SSF52540">
    <property type="entry name" value="P-loop containing nucleoside triphosphate hydrolases"/>
    <property type="match status" value="2"/>
</dbReference>
<dbReference type="InterPro" id="IPR000330">
    <property type="entry name" value="SNF2_N"/>
</dbReference>
<keyword evidence="3" id="KW-0479">Metal-binding</keyword>